<dbReference type="InterPro" id="IPR036034">
    <property type="entry name" value="PDZ_sf"/>
</dbReference>
<dbReference type="EMBL" id="JAXLPB010000004">
    <property type="protein sequence ID" value="MDY8110107.1"/>
    <property type="molecule type" value="Genomic_DNA"/>
</dbReference>
<comment type="caution">
    <text evidence="9">The sequence shown here is derived from an EMBL/GenBank/DDBJ whole genome shotgun (WGS) entry which is preliminary data.</text>
</comment>
<evidence type="ECO:0000256" key="4">
    <source>
        <dbReference type="ARBA" id="ARBA00022825"/>
    </source>
</evidence>
<dbReference type="InterPro" id="IPR055210">
    <property type="entry name" value="CtpA/B_N"/>
</dbReference>
<dbReference type="SMART" id="SM00245">
    <property type="entry name" value="TSPc"/>
    <property type="match status" value="1"/>
</dbReference>
<protein>
    <submittedName>
        <fullName evidence="9">S41 family peptidase</fullName>
    </submittedName>
</protein>
<dbReference type="SUPFAM" id="SSF52096">
    <property type="entry name" value="ClpP/crotonase"/>
    <property type="match status" value="1"/>
</dbReference>
<dbReference type="SMART" id="SM00228">
    <property type="entry name" value="PDZ"/>
    <property type="match status" value="1"/>
</dbReference>
<feature type="signal peptide" evidence="7">
    <location>
        <begin position="1"/>
        <end position="31"/>
    </location>
</feature>
<dbReference type="SUPFAM" id="SSF50156">
    <property type="entry name" value="PDZ domain-like"/>
    <property type="match status" value="1"/>
</dbReference>
<dbReference type="PANTHER" id="PTHR32060:SF30">
    <property type="entry name" value="CARBOXY-TERMINAL PROCESSING PROTEASE CTPA"/>
    <property type="match status" value="1"/>
</dbReference>
<feature type="region of interest" description="Disordered" evidence="6">
    <location>
        <begin position="378"/>
        <end position="415"/>
    </location>
</feature>
<dbReference type="NCBIfam" id="TIGR00225">
    <property type="entry name" value="prc"/>
    <property type="match status" value="1"/>
</dbReference>
<dbReference type="Pfam" id="PF22694">
    <property type="entry name" value="CtpB_N-like"/>
    <property type="match status" value="1"/>
</dbReference>
<sequence length="455" mass="48430">MIRKLSILFAGALMGAAAVTVVSQNAGVANAAGSDTYRQLAIFGDVFERVRAQYVEEPDDQALVETAINGMLTSLDPHSSYMNAKEAQDMRSQTRGQFGGLGIQVTMKDEVVLVEGSPFAESPAEEAGILSGDLIVEIDGDQVRGLTLSEAVEKMKGEIGSDVKLTIVREGAEKPIRMTLTRDLITVKSVKFEAIDNVGYIKINSFNEQTTVGLEEAVTAIDKQVGEDLKGYVLDLRSNPGGLLDEAVSVSDAFLQKGEIVSTRGRNADETRRYNARSGDEINGKPLVVLLNGGSASASEIVAGALQDQRRATVVGSRSFGKGSVQTIIPLGSAGAMRLTTALYYTPSGRSIQGRGIDPDITVEQPLPDEIKVQMGLDPEEDVSRGESSLRGHITGNEETDEGSGSSSYVPPERKDDLQLKYALDLLNGVQTNASFPPKEQAKADTKADASSAAN</sequence>
<dbReference type="Gene3D" id="2.30.42.10">
    <property type="match status" value="1"/>
</dbReference>
<feature type="region of interest" description="Disordered" evidence="6">
    <location>
        <begin position="431"/>
        <end position="455"/>
    </location>
</feature>
<reference evidence="9 10" key="1">
    <citation type="submission" date="2023-12" db="EMBL/GenBank/DDBJ databases">
        <title>Description of Novel Strain Fulvimarina sp. 2208YS6-2-32 isolated from Uroteuthis (Photololigo) edulis.</title>
        <authorList>
            <person name="Park J.-S."/>
        </authorList>
    </citation>
    <scope>NUCLEOTIDE SEQUENCE [LARGE SCALE GENOMIC DNA]</scope>
    <source>
        <strain evidence="9 10">2208YS6-2-32</strain>
    </source>
</reference>
<dbReference type="Gene3D" id="3.90.226.10">
    <property type="entry name" value="2-enoyl-CoA Hydratase, Chain A, domain 1"/>
    <property type="match status" value="1"/>
</dbReference>
<keyword evidence="2 5" id="KW-0645">Protease</keyword>
<dbReference type="InterPro" id="IPR004447">
    <property type="entry name" value="Peptidase_S41A"/>
</dbReference>
<dbReference type="Pfam" id="PF13180">
    <property type="entry name" value="PDZ_2"/>
    <property type="match status" value="1"/>
</dbReference>
<dbReference type="RefSeq" id="WP_322187633.1">
    <property type="nucleotide sequence ID" value="NZ_JAXLPB010000004.1"/>
</dbReference>
<evidence type="ECO:0000256" key="2">
    <source>
        <dbReference type="ARBA" id="ARBA00022670"/>
    </source>
</evidence>
<dbReference type="Gene3D" id="3.30.750.44">
    <property type="match status" value="1"/>
</dbReference>
<organism evidence="9 10">
    <name type="scientific">Fulvimarina uroteuthidis</name>
    <dbReference type="NCBI Taxonomy" id="3098149"/>
    <lineage>
        <taxon>Bacteria</taxon>
        <taxon>Pseudomonadati</taxon>
        <taxon>Pseudomonadota</taxon>
        <taxon>Alphaproteobacteria</taxon>
        <taxon>Hyphomicrobiales</taxon>
        <taxon>Aurantimonadaceae</taxon>
        <taxon>Fulvimarina</taxon>
    </lineage>
</organism>
<feature type="domain" description="PDZ" evidence="8">
    <location>
        <begin position="87"/>
        <end position="156"/>
    </location>
</feature>
<evidence type="ECO:0000256" key="6">
    <source>
        <dbReference type="SAM" id="MobiDB-lite"/>
    </source>
</evidence>
<accession>A0ABU5I426</accession>
<keyword evidence="4 5" id="KW-0720">Serine protease</keyword>
<dbReference type="InterPro" id="IPR029045">
    <property type="entry name" value="ClpP/crotonase-like_dom_sf"/>
</dbReference>
<dbReference type="CDD" id="cd06782">
    <property type="entry name" value="cpPDZ_CPP-like"/>
    <property type="match status" value="1"/>
</dbReference>
<gene>
    <name evidence="9" type="ORF">U0C82_13245</name>
</gene>
<dbReference type="PROSITE" id="PS50106">
    <property type="entry name" value="PDZ"/>
    <property type="match status" value="1"/>
</dbReference>
<comment type="similarity">
    <text evidence="1 5">Belongs to the peptidase S41A family.</text>
</comment>
<name>A0ABU5I426_9HYPH</name>
<dbReference type="InterPro" id="IPR005151">
    <property type="entry name" value="Tail-specific_protease"/>
</dbReference>
<evidence type="ECO:0000256" key="7">
    <source>
        <dbReference type="SAM" id="SignalP"/>
    </source>
</evidence>
<evidence type="ECO:0000259" key="8">
    <source>
        <dbReference type="PROSITE" id="PS50106"/>
    </source>
</evidence>
<evidence type="ECO:0000256" key="5">
    <source>
        <dbReference type="RuleBase" id="RU004404"/>
    </source>
</evidence>
<keyword evidence="10" id="KW-1185">Reference proteome</keyword>
<dbReference type="PANTHER" id="PTHR32060">
    <property type="entry name" value="TAIL-SPECIFIC PROTEASE"/>
    <property type="match status" value="1"/>
</dbReference>
<dbReference type="Pfam" id="PF03572">
    <property type="entry name" value="Peptidase_S41"/>
    <property type="match status" value="1"/>
</dbReference>
<dbReference type="CDD" id="cd07560">
    <property type="entry name" value="Peptidase_S41_CPP"/>
    <property type="match status" value="1"/>
</dbReference>
<proteinExistence type="inferred from homology"/>
<evidence type="ECO:0000256" key="1">
    <source>
        <dbReference type="ARBA" id="ARBA00009179"/>
    </source>
</evidence>
<keyword evidence="7" id="KW-0732">Signal</keyword>
<evidence type="ECO:0000313" key="10">
    <source>
        <dbReference type="Proteomes" id="UP001294412"/>
    </source>
</evidence>
<evidence type="ECO:0000256" key="3">
    <source>
        <dbReference type="ARBA" id="ARBA00022801"/>
    </source>
</evidence>
<feature type="chain" id="PRO_5046118930" evidence="7">
    <location>
        <begin position="32"/>
        <end position="455"/>
    </location>
</feature>
<dbReference type="Proteomes" id="UP001294412">
    <property type="component" value="Unassembled WGS sequence"/>
</dbReference>
<dbReference type="InterPro" id="IPR001478">
    <property type="entry name" value="PDZ"/>
</dbReference>
<evidence type="ECO:0000313" key="9">
    <source>
        <dbReference type="EMBL" id="MDY8110107.1"/>
    </source>
</evidence>
<keyword evidence="3 5" id="KW-0378">Hydrolase</keyword>